<dbReference type="PANTHER" id="PTHR33199">
    <property type="entry name" value="MACPF DOMAIN-CONTAINING PROTEIN CAD1"/>
    <property type="match status" value="1"/>
</dbReference>
<accession>A0A9Q1KA26</accession>
<feature type="compositionally biased region" description="Low complexity" evidence="1">
    <location>
        <begin position="554"/>
        <end position="578"/>
    </location>
</feature>
<dbReference type="InterPro" id="IPR020864">
    <property type="entry name" value="MACPF"/>
</dbReference>
<dbReference type="GO" id="GO:2000031">
    <property type="term" value="P:regulation of salicylic acid mediated signaling pathway"/>
    <property type="evidence" value="ECO:0007669"/>
    <property type="project" value="InterPro"/>
</dbReference>
<name>A0A9Q1KA26_9CARY</name>
<protein>
    <recommendedName>
        <fullName evidence="2">MACPF domain-containing protein</fullName>
    </recommendedName>
</protein>
<dbReference type="OrthoDB" id="1366754at2759"/>
<gene>
    <name evidence="3" type="ORF">Cgig2_027046</name>
</gene>
<comment type="caution">
    <text evidence="3">The sequence shown here is derived from an EMBL/GenBank/DDBJ whole genome shotgun (WGS) entry which is preliminary data.</text>
</comment>
<dbReference type="Pfam" id="PF01823">
    <property type="entry name" value="MACPF"/>
    <property type="match status" value="1"/>
</dbReference>
<sequence length="661" mass="73590">MRGNNNIATSTEMTTTTTTKRMISESMIARAIDSLGKGFDLTSDFRLKYCKGRERLILLNEDQKKPLFVPGFGTLANPISVDVKCDKGDTTRYQSDILDFSQMSELFNRKCAIPGKIPSGLFNSMFKFESGSWAEDAANTKMLGIDGYSIVLFSLHIDRYPLIVSDEVRNAVPNSWDPIALTRFIEKYGTHIIVGISIGGQDMVLVKQDKSSKLEASELKKHLYELGDQLFTGTCSILPKHLRTKQHRQKAPPAFNIFEHQQSVFTDSFLTVTSKDGITVICAKRGGDPSPISHSEWLPTVPSMPDAVDFSFIPITSLLNKVPGKGFLSHAMNLYLRCESYFLALLLRPLLSSSILALSLTNGFACEFTCADKPPISELQYFLDFQSHRPWAPLHSDLPLAPAANMPLPSSTLHFNIMGPKLHVNTTQVNVEKRPVTGMRLYLEGIKCNRLAIHLQHVATIPMMLQNKIDNTLSWRGSDEIADDRYFGPVQKKKFSHICTTAVKYNPSWIYGRKNVAFIVTGAQLCTKKHGSMHVLHLRLLFSKVSNMQVVKSEWGQGSSESSSQKRLISGGSPSSSSTIEKEQEQTVVMDSSQFPAGPPVPVEHQKLLRFVDTSEICRGPQDHPGYWVATGAKLDLVKGKICLQVKFSPLNNVLLRIMGD</sequence>
<evidence type="ECO:0000313" key="3">
    <source>
        <dbReference type="EMBL" id="KAJ8439120.1"/>
    </source>
</evidence>
<feature type="compositionally biased region" description="Polar residues" evidence="1">
    <location>
        <begin position="586"/>
        <end position="595"/>
    </location>
</feature>
<dbReference type="Proteomes" id="UP001153076">
    <property type="component" value="Unassembled WGS sequence"/>
</dbReference>
<dbReference type="PANTHER" id="PTHR33199:SF4">
    <property type="entry name" value="OS02G0736300 PROTEIN"/>
    <property type="match status" value="1"/>
</dbReference>
<dbReference type="AlphaFoldDB" id="A0A9Q1KA26"/>
<dbReference type="SMART" id="SM00457">
    <property type="entry name" value="MACPF"/>
    <property type="match status" value="1"/>
</dbReference>
<dbReference type="InterPro" id="IPR044663">
    <property type="entry name" value="CAD1/NSL1-like"/>
</dbReference>
<dbReference type="GO" id="GO:0009626">
    <property type="term" value="P:plant-type hypersensitive response"/>
    <property type="evidence" value="ECO:0007669"/>
    <property type="project" value="TreeGrafter"/>
</dbReference>
<feature type="domain" description="MACPF" evidence="2">
    <location>
        <begin position="18"/>
        <end position="349"/>
    </location>
</feature>
<evidence type="ECO:0000313" key="4">
    <source>
        <dbReference type="Proteomes" id="UP001153076"/>
    </source>
</evidence>
<feature type="region of interest" description="Disordered" evidence="1">
    <location>
        <begin position="554"/>
        <end position="596"/>
    </location>
</feature>
<organism evidence="3 4">
    <name type="scientific">Carnegiea gigantea</name>
    <dbReference type="NCBI Taxonomy" id="171969"/>
    <lineage>
        <taxon>Eukaryota</taxon>
        <taxon>Viridiplantae</taxon>
        <taxon>Streptophyta</taxon>
        <taxon>Embryophyta</taxon>
        <taxon>Tracheophyta</taxon>
        <taxon>Spermatophyta</taxon>
        <taxon>Magnoliopsida</taxon>
        <taxon>eudicotyledons</taxon>
        <taxon>Gunneridae</taxon>
        <taxon>Pentapetalae</taxon>
        <taxon>Caryophyllales</taxon>
        <taxon>Cactineae</taxon>
        <taxon>Cactaceae</taxon>
        <taxon>Cactoideae</taxon>
        <taxon>Echinocereeae</taxon>
        <taxon>Carnegiea</taxon>
    </lineage>
</organism>
<evidence type="ECO:0000259" key="2">
    <source>
        <dbReference type="PROSITE" id="PS51412"/>
    </source>
</evidence>
<keyword evidence="4" id="KW-1185">Reference proteome</keyword>
<dbReference type="PROSITE" id="PS51412">
    <property type="entry name" value="MACPF_2"/>
    <property type="match status" value="1"/>
</dbReference>
<reference evidence="3" key="1">
    <citation type="submission" date="2022-04" db="EMBL/GenBank/DDBJ databases">
        <title>Carnegiea gigantea Genome sequencing and assembly v2.</title>
        <authorList>
            <person name="Copetti D."/>
            <person name="Sanderson M.J."/>
            <person name="Burquez A."/>
            <person name="Wojciechowski M.F."/>
        </authorList>
    </citation>
    <scope>NUCLEOTIDE SEQUENCE</scope>
    <source>
        <strain evidence="3">SGP5-SGP5p</strain>
        <tissue evidence="3">Aerial part</tissue>
    </source>
</reference>
<proteinExistence type="predicted"/>
<dbReference type="EMBL" id="JAKOGI010000229">
    <property type="protein sequence ID" value="KAJ8439120.1"/>
    <property type="molecule type" value="Genomic_DNA"/>
</dbReference>
<evidence type="ECO:0000256" key="1">
    <source>
        <dbReference type="SAM" id="MobiDB-lite"/>
    </source>
</evidence>
<dbReference type="GO" id="GO:0005886">
    <property type="term" value="C:plasma membrane"/>
    <property type="evidence" value="ECO:0007669"/>
    <property type="project" value="TreeGrafter"/>
</dbReference>